<protein>
    <submittedName>
        <fullName evidence="1">Uncharacterized protein</fullName>
    </submittedName>
</protein>
<sequence>MLRDGVDTSNKLHQLIQDHIRATVSNDMERAYYNAFKDRSSRDIIKRGVHSMIPVTFDVETLTTRGENFLRIINDTGLSVTHDELQRMIANAGSIATPTKGGFFGTDLSLLYAESGQSFRNILANRDKFANKPSITVTPEMEAKIKQARAQLMDEGFLITDPSLSLYSFNDRMAEHTAWVEKFGGVDPDGKLNTSKAYDDALKGINNQRDRASLENAISAISGRYREEQSWEKMARTLEKPVLTAGVGLHYAYSGLASIIDIGTPIARTIQEGGLSGMARGLLNTIQPHNEENLLKNCVTNRVLCPTNHANGSYADSIRKWKSTTK</sequence>
<evidence type="ECO:0000313" key="2">
    <source>
        <dbReference type="Proteomes" id="UP000029223"/>
    </source>
</evidence>
<keyword evidence="2" id="KW-1185">Reference proteome</keyword>
<proteinExistence type="predicted"/>
<comment type="caution">
    <text evidence="1">The sequence shown here is derived from an EMBL/GenBank/DDBJ whole genome shotgun (WGS) entry which is preliminary data.</text>
</comment>
<dbReference type="EMBL" id="BBMS01000093">
    <property type="protein sequence ID" value="GAL30390.1"/>
    <property type="molecule type" value="Genomic_DNA"/>
</dbReference>
<evidence type="ECO:0000313" key="1">
    <source>
        <dbReference type="EMBL" id="GAL30390.1"/>
    </source>
</evidence>
<reference evidence="2" key="2">
    <citation type="submission" date="2014-09" db="EMBL/GenBank/DDBJ databases">
        <authorList>
            <consortium name="NBRP consortium"/>
            <person name="Sawabe T."/>
            <person name="Meirelles P."/>
            <person name="Nakanishi M."/>
            <person name="Sayaka M."/>
            <person name="Hattori M."/>
            <person name="Ohkuma M."/>
        </authorList>
    </citation>
    <scope>NUCLEOTIDE SEQUENCE [LARGE SCALE GENOMIC DNA]</scope>
    <source>
        <strain evidence="2">JCM 19239</strain>
    </source>
</reference>
<reference evidence="2" key="1">
    <citation type="submission" date="2014-09" db="EMBL/GenBank/DDBJ databases">
        <title>Vibrio variabilis JCM 19239. (C206) whole genome shotgun sequence.</title>
        <authorList>
            <person name="Sawabe T."/>
            <person name="Meirelles P."/>
            <person name="Nakanishi M."/>
            <person name="Sayaka M."/>
            <person name="Hattori M."/>
            <person name="Ohkuma M."/>
        </authorList>
    </citation>
    <scope>NUCLEOTIDE SEQUENCE [LARGE SCALE GENOMIC DNA]</scope>
    <source>
        <strain evidence="2">JCM 19239</strain>
    </source>
</reference>
<dbReference type="Proteomes" id="UP000029223">
    <property type="component" value="Unassembled WGS sequence"/>
</dbReference>
<accession>A0ABQ0JNP9</accession>
<gene>
    <name evidence="1" type="ORF">JCM19239_5307</name>
</gene>
<name>A0ABQ0JNP9_9VIBR</name>
<organism evidence="1 2">
    <name type="scientific">Vibrio variabilis</name>
    <dbReference type="NCBI Taxonomy" id="990271"/>
    <lineage>
        <taxon>Bacteria</taxon>
        <taxon>Pseudomonadati</taxon>
        <taxon>Pseudomonadota</taxon>
        <taxon>Gammaproteobacteria</taxon>
        <taxon>Vibrionales</taxon>
        <taxon>Vibrionaceae</taxon>
        <taxon>Vibrio</taxon>
    </lineage>
</organism>